<feature type="domain" description="Dynein heavy chain hydrolytic ATP-binding dynein motor region" evidence="1">
    <location>
        <begin position="18"/>
        <end position="359"/>
    </location>
</feature>
<evidence type="ECO:0000259" key="1">
    <source>
        <dbReference type="Pfam" id="PF12774"/>
    </source>
</evidence>
<dbReference type="Pfam" id="PF12774">
    <property type="entry name" value="AAA_6"/>
    <property type="match status" value="1"/>
</dbReference>
<evidence type="ECO:0000313" key="3">
    <source>
        <dbReference type="RefSeq" id="XP_013792827.2"/>
    </source>
</evidence>
<keyword evidence="2" id="KW-1185">Reference proteome</keyword>
<dbReference type="GeneID" id="106476741"/>
<dbReference type="Gene3D" id="3.40.50.300">
    <property type="entry name" value="P-loop containing nucleotide triphosphate hydrolases"/>
    <property type="match status" value="2"/>
</dbReference>
<name>A0ABM1C204_LIMPO</name>
<protein>
    <submittedName>
        <fullName evidence="3">Cytoplasmic dynein 2 heavy chain 1-like</fullName>
    </submittedName>
</protein>
<dbReference type="PANTHER" id="PTHR45703">
    <property type="entry name" value="DYNEIN HEAVY CHAIN"/>
    <property type="match status" value="1"/>
</dbReference>
<dbReference type="PANTHER" id="PTHR45703:SF22">
    <property type="entry name" value="DYNEIN CYTOPLASMIC 2 HEAVY CHAIN 1"/>
    <property type="match status" value="1"/>
</dbReference>
<dbReference type="SUPFAM" id="SSF52540">
    <property type="entry name" value="P-loop containing nucleoside triphosphate hydrolases"/>
    <property type="match status" value="2"/>
</dbReference>
<gene>
    <name evidence="3" type="primary">LOC106476741</name>
</gene>
<organism evidence="2 3">
    <name type="scientific">Limulus polyphemus</name>
    <name type="common">Atlantic horseshoe crab</name>
    <dbReference type="NCBI Taxonomy" id="6850"/>
    <lineage>
        <taxon>Eukaryota</taxon>
        <taxon>Metazoa</taxon>
        <taxon>Ecdysozoa</taxon>
        <taxon>Arthropoda</taxon>
        <taxon>Chelicerata</taxon>
        <taxon>Merostomata</taxon>
        <taxon>Xiphosura</taxon>
        <taxon>Limulidae</taxon>
        <taxon>Limulus</taxon>
    </lineage>
</organism>
<dbReference type="Gene3D" id="1.20.58.1120">
    <property type="match status" value="1"/>
</dbReference>
<dbReference type="InterPro" id="IPR027417">
    <property type="entry name" value="P-loop_NTPase"/>
</dbReference>
<dbReference type="InterPro" id="IPR026983">
    <property type="entry name" value="DHC"/>
</dbReference>
<dbReference type="RefSeq" id="XP_013792827.2">
    <property type="nucleotide sequence ID" value="XM_013937373.2"/>
</dbReference>
<dbReference type="InterPro" id="IPR043157">
    <property type="entry name" value="Dynein_AAA1S"/>
</dbReference>
<accession>A0ABM1C204</accession>
<reference evidence="3" key="1">
    <citation type="submission" date="2025-08" db="UniProtKB">
        <authorList>
            <consortium name="RefSeq"/>
        </authorList>
    </citation>
    <scope>IDENTIFICATION</scope>
    <source>
        <tissue evidence="3">Muscle</tissue>
    </source>
</reference>
<evidence type="ECO:0000313" key="2">
    <source>
        <dbReference type="Proteomes" id="UP000694941"/>
    </source>
</evidence>
<dbReference type="Proteomes" id="UP000694941">
    <property type="component" value="Unplaced"/>
</dbReference>
<dbReference type="InterPro" id="IPR035699">
    <property type="entry name" value="AAA_6"/>
</dbReference>
<dbReference type="Gene3D" id="1.10.8.710">
    <property type="match status" value="1"/>
</dbReference>
<proteinExistence type="predicted"/>
<sequence>MREDGVAVARMVDAEFEYTFEYQGNAPKLVHTPLTDKCYLTLTQGMYMGMGGNPYGPAGTGKTESVKALGGLVGRQVLVFNCDEGIDVKSMNRIFVGLVKCGAWGCFDEFNRLEEAVLSALSVQIQTIQSALKKKVPEIELLGRKVDIDPNSGIFITLNPAGKGYGGRQKLPDNLKQLFRPVAMSRPDNELIAEVLLFAEGFKSSKSLGPKLVAIFTLAKELLTPQQHYDWGLRALKTVLQGCGRLLQETKTNLSDDEKVSVDDSFESQLVVQALRVNTLSKLTFADSQRFDALVQDVFPGIAFKGVGYESLAETVRQIFTEQKLTVNETQVKKILELYEQLQQRMGVVIVGPSGSGKSTLWRVLQQALINMNHSIKHHLMNPKAMPRVQLLGHIDIDTREWHDGVLTTSARQVVKEPQDVHSWIICDGDIDPEWIESLNSVLDDNRLLTMPSGERIQFGPNVNFLFETHDLSCASPATISRMGMIFLR</sequence>